<keyword evidence="5 9" id="KW-0812">Transmembrane</keyword>
<evidence type="ECO:0000256" key="4">
    <source>
        <dbReference type="ARBA" id="ARBA00022475"/>
    </source>
</evidence>
<evidence type="ECO:0000313" key="10">
    <source>
        <dbReference type="EMBL" id="EHR37937.1"/>
    </source>
</evidence>
<keyword evidence="3 9" id="KW-0813">Transport</keyword>
<accession>H3NHN1</accession>
<evidence type="ECO:0000256" key="5">
    <source>
        <dbReference type="ARBA" id="ARBA00022692"/>
    </source>
</evidence>
<keyword evidence="6 9" id="KW-0769">Symport</keyword>
<dbReference type="GO" id="GO:0005886">
    <property type="term" value="C:plasma membrane"/>
    <property type="evidence" value="ECO:0007669"/>
    <property type="project" value="UniProtKB-SubCell"/>
</dbReference>
<evidence type="ECO:0000256" key="9">
    <source>
        <dbReference type="RuleBase" id="RU363064"/>
    </source>
</evidence>
<feature type="transmembrane region" description="Helical" evidence="9">
    <location>
        <begin position="195"/>
        <end position="218"/>
    </location>
</feature>
<feature type="transmembrane region" description="Helical" evidence="9">
    <location>
        <begin position="407"/>
        <end position="426"/>
    </location>
</feature>
<dbReference type="eggNOG" id="COG1115">
    <property type="taxonomic scope" value="Bacteria"/>
</dbReference>
<feature type="transmembrane region" description="Helical" evidence="9">
    <location>
        <begin position="99"/>
        <end position="120"/>
    </location>
</feature>
<dbReference type="InterPro" id="IPR001463">
    <property type="entry name" value="Na/Ala_symport"/>
</dbReference>
<evidence type="ECO:0000313" key="11">
    <source>
        <dbReference type="Proteomes" id="UP000006190"/>
    </source>
</evidence>
<evidence type="ECO:0000256" key="8">
    <source>
        <dbReference type="ARBA" id="ARBA00023136"/>
    </source>
</evidence>
<feature type="transmembrane region" description="Helical" evidence="9">
    <location>
        <begin position="320"/>
        <end position="341"/>
    </location>
</feature>
<feature type="transmembrane region" description="Helical" evidence="9">
    <location>
        <begin position="14"/>
        <end position="37"/>
    </location>
</feature>
<evidence type="ECO:0000256" key="1">
    <source>
        <dbReference type="ARBA" id="ARBA00004651"/>
    </source>
</evidence>
<dbReference type="PANTHER" id="PTHR30330:SF14">
    <property type="entry name" value="SODIUM_AMINO ACID (ALANINE) SYMPORTER"/>
    <property type="match status" value="1"/>
</dbReference>
<feature type="transmembrane region" description="Helical" evidence="9">
    <location>
        <begin position="438"/>
        <end position="454"/>
    </location>
</feature>
<dbReference type="FunFam" id="1.20.1740.10:FF:000004">
    <property type="entry name" value="Sodium:alanine symporter family protein"/>
    <property type="match status" value="1"/>
</dbReference>
<dbReference type="Pfam" id="PF01235">
    <property type="entry name" value="Na_Ala_symp"/>
    <property type="match status" value="1"/>
</dbReference>
<dbReference type="Proteomes" id="UP000006190">
    <property type="component" value="Unassembled WGS sequence"/>
</dbReference>
<sequence length="487" mass="52295">MQAFESFVKVMNDLLWGVPMMVVLLGFGVLATIYLGFPQFSKLKLGWQNSFGQLFSQKNKNKEGSMSSFQSLATAVAAQVGTGNIGGVGGAILTGGPGAIFWMWMTALLGMATIFVEAVLAQRYRQTREGELVAGPAYYISKGLEEHGLKGLGKVLAAIFAVLIILALGLVGNAVQSNSISSVMTEAFSIPTLRIGFEVSPALLIGLILATLAALVFVGGMKRIAKFTELVVPIMALIYIIGAIAMLVKFSDHIIPTISDIFSAAFTPKAVWGGAVGYSIKTAIRYGVARGLFSNEAGMGSTPNSHGVADVPHPVIQGSVAMVGVFIDTIVVCTATALIILVSGANITALEEGYQGAQVTMQAFIHAFGDLGGQFLAISLLFFAFTTVIGWYYFGESNIKYLFKSKVALRIYQVLVILFIIVGTTIDIGKIWEVADMMNGLMVIPNVIGLIFLVRQAKKILDDYNEQVNLDEQLHFDYLYEGITESD</sequence>
<comment type="similarity">
    <text evidence="2 9">Belongs to the alanine or glycine:cation symporter (AGCS) (TC 2.A.25) family.</text>
</comment>
<feature type="transmembrane region" description="Helical" evidence="9">
    <location>
        <begin position="375"/>
        <end position="395"/>
    </location>
</feature>
<comment type="subcellular location">
    <subcellularLocation>
        <location evidence="1 9">Cell membrane</location>
        <topology evidence="1 9">Multi-pass membrane protein</topology>
    </subcellularLocation>
</comment>
<dbReference type="OrthoDB" id="9804874at2"/>
<evidence type="ECO:0000256" key="6">
    <source>
        <dbReference type="ARBA" id="ARBA00022847"/>
    </source>
</evidence>
<comment type="caution">
    <text evidence="10">The sequence shown here is derived from an EMBL/GenBank/DDBJ whole genome shotgun (WGS) entry which is preliminary data.</text>
</comment>
<dbReference type="PATRIC" id="fig|883113.3.peg.569"/>
<evidence type="ECO:0000256" key="2">
    <source>
        <dbReference type="ARBA" id="ARBA00009261"/>
    </source>
</evidence>
<evidence type="ECO:0000256" key="7">
    <source>
        <dbReference type="ARBA" id="ARBA00022989"/>
    </source>
</evidence>
<feature type="transmembrane region" description="Helical" evidence="9">
    <location>
        <begin position="230"/>
        <end position="248"/>
    </location>
</feature>
<keyword evidence="7 9" id="KW-1133">Transmembrane helix</keyword>
<dbReference type="STRING" id="883113.HMPREF9708_00566"/>
<proteinExistence type="inferred from homology"/>
<feature type="transmembrane region" description="Helical" evidence="9">
    <location>
        <begin position="155"/>
        <end position="175"/>
    </location>
</feature>
<keyword evidence="11" id="KW-1185">Reference proteome</keyword>
<evidence type="ECO:0000256" key="3">
    <source>
        <dbReference type="ARBA" id="ARBA00022448"/>
    </source>
</evidence>
<organism evidence="10 11">
    <name type="scientific">Facklamia languida CCUG 37842</name>
    <dbReference type="NCBI Taxonomy" id="883113"/>
    <lineage>
        <taxon>Bacteria</taxon>
        <taxon>Bacillati</taxon>
        <taxon>Bacillota</taxon>
        <taxon>Bacilli</taxon>
        <taxon>Lactobacillales</taxon>
        <taxon>Aerococcaceae</taxon>
        <taxon>Facklamia</taxon>
    </lineage>
</organism>
<dbReference type="GO" id="GO:0005283">
    <property type="term" value="F:amino acid:sodium symporter activity"/>
    <property type="evidence" value="ECO:0007669"/>
    <property type="project" value="InterPro"/>
</dbReference>
<reference evidence="10 11" key="1">
    <citation type="submission" date="2012-01" db="EMBL/GenBank/DDBJ databases">
        <title>The Genome Sequence of Facklamia languida CCUG 37842.</title>
        <authorList>
            <consortium name="The Broad Institute Genome Sequencing Platform"/>
            <person name="Earl A."/>
            <person name="Ward D."/>
            <person name="Feldgarden M."/>
            <person name="Gevers D."/>
            <person name="Huys G."/>
            <person name="Young S.K."/>
            <person name="Zeng Q."/>
            <person name="Gargeya S."/>
            <person name="Fitzgerald M."/>
            <person name="Haas B."/>
            <person name="Abouelleil A."/>
            <person name="Alvarado L."/>
            <person name="Arachchi H.M."/>
            <person name="Berlin A."/>
            <person name="Chapman S.B."/>
            <person name="Gearin G."/>
            <person name="Goldberg J."/>
            <person name="Griggs A."/>
            <person name="Gujja S."/>
            <person name="Hansen M."/>
            <person name="Heiman D."/>
            <person name="Howarth C."/>
            <person name="Larimer J."/>
            <person name="Lui A."/>
            <person name="MacDonald P.J.P."/>
            <person name="McCowen C."/>
            <person name="Montmayeur A."/>
            <person name="Murphy C."/>
            <person name="Neiman D."/>
            <person name="Pearson M."/>
            <person name="Priest M."/>
            <person name="Roberts A."/>
            <person name="Saif S."/>
            <person name="Shea T."/>
            <person name="Sisk P."/>
            <person name="Stolte C."/>
            <person name="Sykes S."/>
            <person name="Wortman J."/>
            <person name="Nusbaum C."/>
            <person name="Birren B."/>
        </authorList>
    </citation>
    <scope>NUCLEOTIDE SEQUENCE [LARGE SCALE GENOMIC DNA]</scope>
    <source>
        <strain evidence="10 11">CCUG 37842</strain>
    </source>
</reference>
<dbReference type="PROSITE" id="PS00873">
    <property type="entry name" value="NA_ALANINE_SYMP"/>
    <property type="match status" value="1"/>
</dbReference>
<keyword evidence="4 9" id="KW-1003">Cell membrane</keyword>
<dbReference type="RefSeq" id="WP_006308593.1">
    <property type="nucleotide sequence ID" value="NZ_JH601133.1"/>
</dbReference>
<dbReference type="PRINTS" id="PR00175">
    <property type="entry name" value="NAALASMPORT"/>
</dbReference>
<dbReference type="NCBIfam" id="TIGR00835">
    <property type="entry name" value="agcS"/>
    <property type="match status" value="1"/>
</dbReference>
<gene>
    <name evidence="10" type="ORF">HMPREF9708_00566</name>
</gene>
<keyword evidence="8 9" id="KW-0472">Membrane</keyword>
<feature type="transmembrane region" description="Helical" evidence="9">
    <location>
        <begin position="72"/>
        <end position="93"/>
    </location>
</feature>
<protein>
    <submittedName>
        <fullName evidence="10">Amino acid carrier protein</fullName>
    </submittedName>
</protein>
<name>H3NHN1_9LACT</name>
<dbReference type="HOGENOM" id="CLU_024867_1_0_9"/>
<dbReference type="AlphaFoldDB" id="H3NHN1"/>
<dbReference type="Gene3D" id="1.20.1740.10">
    <property type="entry name" value="Amino acid/polyamine transporter I"/>
    <property type="match status" value="1"/>
</dbReference>
<dbReference type="PANTHER" id="PTHR30330">
    <property type="entry name" value="AGSS FAMILY TRANSPORTER, SODIUM-ALANINE"/>
    <property type="match status" value="1"/>
</dbReference>
<dbReference type="EMBL" id="AGEG01000003">
    <property type="protein sequence ID" value="EHR37937.1"/>
    <property type="molecule type" value="Genomic_DNA"/>
</dbReference>